<sequence length="87" mass="10086">MAIYRKDVVRKYQEELERYYAQLSAELAGRPPSENLAHSYNREPDAFLAEFTDIDLEKLELQIAHFKVTADFLKKLSKGKQAKPNAQ</sequence>
<accession>A0A396S2L6</accession>
<dbReference type="Proteomes" id="UP000265745">
    <property type="component" value="Unassembled WGS sequence"/>
</dbReference>
<proteinExistence type="predicted"/>
<dbReference type="EMBL" id="QJSA01000004">
    <property type="protein sequence ID" value="RHW21912.1"/>
    <property type="molecule type" value="Genomic_DNA"/>
</dbReference>
<name>A0A396S2L6_9PSED</name>
<evidence type="ECO:0000313" key="1">
    <source>
        <dbReference type="EMBL" id="RHW21912.1"/>
    </source>
</evidence>
<gene>
    <name evidence="1" type="ORF">C2846_05475</name>
</gene>
<comment type="caution">
    <text evidence="1">The sequence shown here is derived from an EMBL/GenBank/DDBJ whole genome shotgun (WGS) entry which is preliminary data.</text>
</comment>
<keyword evidence="2" id="KW-1185">Reference proteome</keyword>
<organism evidence="1 2">
    <name type="scientific">Pseudomonas jilinensis</name>
    <dbReference type="NCBI Taxonomy" id="2078689"/>
    <lineage>
        <taxon>Bacteria</taxon>
        <taxon>Pseudomonadati</taxon>
        <taxon>Pseudomonadota</taxon>
        <taxon>Gammaproteobacteria</taxon>
        <taxon>Pseudomonadales</taxon>
        <taxon>Pseudomonadaceae</taxon>
        <taxon>Pseudomonas</taxon>
    </lineage>
</organism>
<reference evidence="1 2" key="1">
    <citation type="submission" date="2018-06" db="EMBL/GenBank/DDBJ databases">
        <title>Pseudomonas jilinensis sp. nov., isolated from the production water of Jilin Oilfield in China.</title>
        <authorList>
            <person name="Wang J."/>
        </authorList>
    </citation>
    <scope>NUCLEOTIDE SEQUENCE [LARGE SCALE GENOMIC DNA]</scope>
    <source>
        <strain evidence="1 2">JS15-10A1</strain>
    </source>
</reference>
<evidence type="ECO:0000313" key="2">
    <source>
        <dbReference type="Proteomes" id="UP000265745"/>
    </source>
</evidence>
<dbReference type="AlphaFoldDB" id="A0A396S2L6"/>
<protein>
    <submittedName>
        <fullName evidence="1">Uncharacterized protein</fullName>
    </submittedName>
</protein>